<evidence type="ECO:0000256" key="4">
    <source>
        <dbReference type="ARBA" id="ARBA00022461"/>
    </source>
</evidence>
<keyword evidence="12 13" id="KW-0407">Ion channel</keyword>
<dbReference type="Proteomes" id="UP000298663">
    <property type="component" value="Unassembled WGS sequence"/>
</dbReference>
<keyword evidence="8 13" id="KW-0406">Ion transport</keyword>
<evidence type="ECO:0000256" key="6">
    <source>
        <dbReference type="ARBA" id="ARBA00022989"/>
    </source>
</evidence>
<comment type="similarity">
    <text evidence="2 13">Belongs to the amiloride-sensitive sodium channel (TC 1.A.6) family.</text>
</comment>
<evidence type="ECO:0000256" key="8">
    <source>
        <dbReference type="ARBA" id="ARBA00023065"/>
    </source>
</evidence>
<evidence type="ECO:0000256" key="1">
    <source>
        <dbReference type="ARBA" id="ARBA00004141"/>
    </source>
</evidence>
<keyword evidence="11 13" id="KW-0739">Sodium transport</keyword>
<reference evidence="15 16" key="2">
    <citation type="journal article" date="2019" name="G3 (Bethesda)">
        <title>Hybrid Assembly of the Genome of the Entomopathogenic Nematode Steinernema carpocapsae Identifies the X-Chromosome.</title>
        <authorList>
            <person name="Serra L."/>
            <person name="Macchietto M."/>
            <person name="Macias-Munoz A."/>
            <person name="McGill C.J."/>
            <person name="Rodriguez I.M."/>
            <person name="Rodriguez B."/>
            <person name="Murad R."/>
            <person name="Mortazavi A."/>
        </authorList>
    </citation>
    <scope>NUCLEOTIDE SEQUENCE [LARGE SCALE GENOMIC DNA]</scope>
    <source>
        <strain evidence="15 16">ALL</strain>
    </source>
</reference>
<evidence type="ECO:0000256" key="10">
    <source>
        <dbReference type="ARBA" id="ARBA00023180"/>
    </source>
</evidence>
<organism evidence="15 16">
    <name type="scientific">Steinernema carpocapsae</name>
    <name type="common">Entomopathogenic nematode</name>
    <dbReference type="NCBI Taxonomy" id="34508"/>
    <lineage>
        <taxon>Eukaryota</taxon>
        <taxon>Metazoa</taxon>
        <taxon>Ecdysozoa</taxon>
        <taxon>Nematoda</taxon>
        <taxon>Chromadorea</taxon>
        <taxon>Rhabditida</taxon>
        <taxon>Tylenchina</taxon>
        <taxon>Panagrolaimomorpha</taxon>
        <taxon>Strongyloidoidea</taxon>
        <taxon>Steinernematidae</taxon>
        <taxon>Steinernema</taxon>
    </lineage>
</organism>
<evidence type="ECO:0000313" key="16">
    <source>
        <dbReference type="Proteomes" id="UP000298663"/>
    </source>
</evidence>
<dbReference type="InterPro" id="IPR001873">
    <property type="entry name" value="ENaC"/>
</dbReference>
<evidence type="ECO:0000256" key="14">
    <source>
        <dbReference type="SAM" id="Phobius"/>
    </source>
</evidence>
<evidence type="ECO:0000256" key="2">
    <source>
        <dbReference type="ARBA" id="ARBA00007193"/>
    </source>
</evidence>
<keyword evidence="4 13" id="KW-0894">Sodium channel</keyword>
<accession>A0A4U5PDU6</accession>
<evidence type="ECO:0000256" key="9">
    <source>
        <dbReference type="ARBA" id="ARBA00023136"/>
    </source>
</evidence>
<dbReference type="Pfam" id="PF00858">
    <property type="entry name" value="ASC"/>
    <property type="match status" value="1"/>
</dbReference>
<gene>
    <name evidence="15" type="ORF">L596_008885</name>
</gene>
<comment type="subcellular location">
    <subcellularLocation>
        <location evidence="1">Membrane</location>
        <topology evidence="1">Multi-pass membrane protein</topology>
    </subcellularLocation>
</comment>
<evidence type="ECO:0000256" key="5">
    <source>
        <dbReference type="ARBA" id="ARBA00022692"/>
    </source>
</evidence>
<keyword evidence="5 13" id="KW-0812">Transmembrane</keyword>
<comment type="caution">
    <text evidence="15">The sequence shown here is derived from an EMBL/GenBank/DDBJ whole genome shotgun (WGS) entry which is preliminary data.</text>
</comment>
<dbReference type="EMBL" id="AZBU02000002">
    <property type="protein sequence ID" value="TKR94622.1"/>
    <property type="molecule type" value="Genomic_DNA"/>
</dbReference>
<keyword evidence="9 14" id="KW-0472">Membrane</keyword>
<evidence type="ECO:0000313" key="15">
    <source>
        <dbReference type="EMBL" id="TKR94622.1"/>
    </source>
</evidence>
<dbReference type="AlphaFoldDB" id="A0A4U5PDU6"/>
<evidence type="ECO:0000256" key="7">
    <source>
        <dbReference type="ARBA" id="ARBA00023053"/>
    </source>
</evidence>
<dbReference type="GO" id="GO:0016020">
    <property type="term" value="C:membrane"/>
    <property type="evidence" value="ECO:0007669"/>
    <property type="project" value="UniProtKB-SubCell"/>
</dbReference>
<proteinExistence type="inferred from homology"/>
<keyword evidence="6 14" id="KW-1133">Transmembrane helix</keyword>
<keyword evidence="10" id="KW-0325">Glycoprotein</keyword>
<name>A0A4U5PDU6_STECR</name>
<reference evidence="15 16" key="1">
    <citation type="journal article" date="2015" name="Genome Biol.">
        <title>Comparative genomics of Steinernema reveals deeply conserved gene regulatory networks.</title>
        <authorList>
            <person name="Dillman A.R."/>
            <person name="Macchietto M."/>
            <person name="Porter C.F."/>
            <person name="Rogers A."/>
            <person name="Williams B."/>
            <person name="Antoshechkin I."/>
            <person name="Lee M.M."/>
            <person name="Goodwin Z."/>
            <person name="Lu X."/>
            <person name="Lewis E.E."/>
            <person name="Goodrich-Blair H."/>
            <person name="Stock S.P."/>
            <person name="Adams B.J."/>
            <person name="Sternberg P.W."/>
            <person name="Mortazavi A."/>
        </authorList>
    </citation>
    <scope>NUCLEOTIDE SEQUENCE [LARGE SCALE GENOMIC DNA]</scope>
    <source>
        <strain evidence="15 16">ALL</strain>
    </source>
</reference>
<keyword evidence="16" id="KW-1185">Reference proteome</keyword>
<evidence type="ECO:0000256" key="3">
    <source>
        <dbReference type="ARBA" id="ARBA00022448"/>
    </source>
</evidence>
<dbReference type="OrthoDB" id="5870534at2759"/>
<protein>
    <submittedName>
        <fullName evidence="15">Uncharacterized protein</fullName>
    </submittedName>
</protein>
<evidence type="ECO:0000256" key="13">
    <source>
        <dbReference type="RuleBase" id="RU000679"/>
    </source>
</evidence>
<dbReference type="GO" id="GO:0005272">
    <property type="term" value="F:sodium channel activity"/>
    <property type="evidence" value="ECO:0007669"/>
    <property type="project" value="UniProtKB-KW"/>
</dbReference>
<evidence type="ECO:0000256" key="11">
    <source>
        <dbReference type="ARBA" id="ARBA00023201"/>
    </source>
</evidence>
<keyword evidence="3 13" id="KW-0813">Transport</keyword>
<sequence length="99" mass="11382">MGILMVLRDYASWTSMAGVPRIASASNWPLRIFWTAVWLAMFAIAIYQIWLIFSKFFAFPITVTTLLQMKPQVRLKGFSFQEIKIPGIPGRDNLQQQSI</sequence>
<feature type="transmembrane region" description="Helical" evidence="14">
    <location>
        <begin position="32"/>
        <end position="53"/>
    </location>
</feature>
<evidence type="ECO:0000256" key="12">
    <source>
        <dbReference type="ARBA" id="ARBA00023303"/>
    </source>
</evidence>
<keyword evidence="7" id="KW-0915">Sodium</keyword>
<dbReference type="STRING" id="34508.A0A4U5PDU6"/>